<dbReference type="SMART" id="SM00214">
    <property type="entry name" value="VWC"/>
    <property type="match status" value="2"/>
</dbReference>
<dbReference type="SMART" id="SM00832">
    <property type="entry name" value="C8"/>
    <property type="match status" value="1"/>
</dbReference>
<dbReference type="InterPro" id="IPR001007">
    <property type="entry name" value="VWF_dom"/>
</dbReference>
<feature type="domain" description="VWFD" evidence="5">
    <location>
        <begin position="1"/>
        <end position="111"/>
    </location>
</feature>
<reference evidence="6 7" key="1">
    <citation type="journal article" date="2022" name="Gigascience">
        <title>A chromosome-level genome assembly and annotation of the desert horned lizard, Phrynosoma platyrhinos, provides insight into chromosomal rearrangements among reptiles.</title>
        <authorList>
            <person name="Koochekian N."/>
            <person name="Ascanio A."/>
            <person name="Farleigh K."/>
            <person name="Card D.C."/>
            <person name="Schield D.R."/>
            <person name="Castoe T.A."/>
            <person name="Jezkova T."/>
        </authorList>
    </citation>
    <scope>NUCLEOTIDE SEQUENCE [LARGE SCALE GENOMIC DNA]</scope>
    <source>
        <strain evidence="6">NK-2021</strain>
    </source>
</reference>
<evidence type="ECO:0000313" key="7">
    <source>
        <dbReference type="Proteomes" id="UP000826234"/>
    </source>
</evidence>
<name>A0ABQ7SUQ1_PHRPL</name>
<dbReference type="Gene3D" id="2.10.25.10">
    <property type="entry name" value="Laminin"/>
    <property type="match status" value="1"/>
</dbReference>
<dbReference type="Proteomes" id="UP000826234">
    <property type="component" value="Unassembled WGS sequence"/>
</dbReference>
<dbReference type="PROSITE" id="PS51233">
    <property type="entry name" value="VWFD"/>
    <property type="match status" value="1"/>
</dbReference>
<evidence type="ECO:0000259" key="4">
    <source>
        <dbReference type="PROSITE" id="PS50184"/>
    </source>
</evidence>
<accession>A0ABQ7SUQ1</accession>
<dbReference type="PROSITE" id="PS50184">
    <property type="entry name" value="VWFC_2"/>
    <property type="match status" value="2"/>
</dbReference>
<dbReference type="InterPro" id="IPR050780">
    <property type="entry name" value="Mucin_vWF_Thrombospondin_sf"/>
</dbReference>
<dbReference type="PROSITE" id="PS01208">
    <property type="entry name" value="VWFC_1"/>
    <property type="match status" value="2"/>
</dbReference>
<sequence length="528" mass="58088">MWNKVRKRIEVLYNNKEVAPRFSNDGFDITTSSQYVLVKIPEIGLYVTYTHLAFYISLPFSTFYNNTEGQCGTCNNKKADDAMKRNGKIADSFTEMAKDWKVMDLVTRHCDSEQHLQQSQAQMSPSKMAACVVPSLCKLIWNLTECHNAVPPRPYYNACIMDGCTSPKQSTECGNLQAYAALCGFHGICVDWRSKTNRKCELTCSGDQIYNPCGKMERLTCSSGKNASSANLPQGDIQGKFIEGCFCPDGLIQLKHLDNICVTICGKETEGCKGPDGLVRQPGENWEKDCQVCTCSKETLEISCTPHVCAKFPPTTCTMEGFVPVVQIQSEDPCCTETVCGPKNVCVSQGTEYQPGSLVHSDSCEECICTEAQDSKTKTNAIKCSPVTCSTECQQGFRYVQEEGKCCGECEQIECVAELSSGIVTIGVGQTYKDPHDKCTQYLCTRLSDQFILSSTVKACQVLDQSNCVPVSIDTAILAFPSSANVCVLLSHECKISLKKQYIIHNQCKSVTPITIPSCEGSCDTYSV</sequence>
<dbReference type="Pfam" id="PF00094">
    <property type="entry name" value="VWD"/>
    <property type="match status" value="1"/>
</dbReference>
<dbReference type="PANTHER" id="PTHR11339:SF402">
    <property type="entry name" value="VWFD DOMAIN-CONTAINING PROTEIN"/>
    <property type="match status" value="1"/>
</dbReference>
<dbReference type="EMBL" id="JAIPUX010003289">
    <property type="protein sequence ID" value="KAH0620987.1"/>
    <property type="molecule type" value="Genomic_DNA"/>
</dbReference>
<keyword evidence="1" id="KW-0677">Repeat</keyword>
<evidence type="ECO:0000256" key="2">
    <source>
        <dbReference type="ARBA" id="ARBA00023157"/>
    </source>
</evidence>
<proteinExistence type="predicted"/>
<evidence type="ECO:0000313" key="6">
    <source>
        <dbReference type="EMBL" id="KAH0620987.1"/>
    </source>
</evidence>
<feature type="domain" description="VWFC" evidence="4">
    <location>
        <begin position="344"/>
        <end position="411"/>
    </location>
</feature>
<dbReference type="InterPro" id="IPR014853">
    <property type="entry name" value="VWF/SSPO/ZAN-like_Cys-rich_dom"/>
</dbReference>
<evidence type="ECO:0000256" key="3">
    <source>
        <dbReference type="ARBA" id="ARBA00023180"/>
    </source>
</evidence>
<dbReference type="Pfam" id="PF00093">
    <property type="entry name" value="VWC"/>
    <property type="match status" value="1"/>
</dbReference>
<dbReference type="Pfam" id="PF08742">
    <property type="entry name" value="C8"/>
    <property type="match status" value="1"/>
</dbReference>
<dbReference type="SUPFAM" id="SSF57603">
    <property type="entry name" value="FnI-like domain"/>
    <property type="match status" value="1"/>
</dbReference>
<dbReference type="InterPro" id="IPR036084">
    <property type="entry name" value="Ser_inhib-like_sf"/>
</dbReference>
<dbReference type="InterPro" id="IPR001846">
    <property type="entry name" value="VWF_type-D"/>
</dbReference>
<organism evidence="6 7">
    <name type="scientific">Phrynosoma platyrhinos</name>
    <name type="common">Desert horned lizard</name>
    <dbReference type="NCBI Taxonomy" id="52577"/>
    <lineage>
        <taxon>Eukaryota</taxon>
        <taxon>Metazoa</taxon>
        <taxon>Chordata</taxon>
        <taxon>Craniata</taxon>
        <taxon>Vertebrata</taxon>
        <taxon>Euteleostomi</taxon>
        <taxon>Lepidosauria</taxon>
        <taxon>Squamata</taxon>
        <taxon>Bifurcata</taxon>
        <taxon>Unidentata</taxon>
        <taxon>Episquamata</taxon>
        <taxon>Toxicofera</taxon>
        <taxon>Iguania</taxon>
        <taxon>Phrynosomatidae</taxon>
        <taxon>Phrynosomatinae</taxon>
        <taxon>Phrynosoma</taxon>
    </lineage>
</organism>
<evidence type="ECO:0000256" key="1">
    <source>
        <dbReference type="ARBA" id="ARBA00022737"/>
    </source>
</evidence>
<feature type="domain" description="VWFC" evidence="4">
    <location>
        <begin position="270"/>
        <end position="341"/>
    </location>
</feature>
<dbReference type="PANTHER" id="PTHR11339">
    <property type="entry name" value="EXTRACELLULAR MATRIX GLYCOPROTEIN RELATED"/>
    <property type="match status" value="1"/>
</dbReference>
<dbReference type="SUPFAM" id="SSF57567">
    <property type="entry name" value="Serine protease inhibitors"/>
    <property type="match status" value="1"/>
</dbReference>
<protein>
    <submittedName>
        <fullName evidence="6">Uncharacterized protein</fullName>
    </submittedName>
</protein>
<keyword evidence="2" id="KW-1015">Disulfide bond</keyword>
<keyword evidence="3" id="KW-0325">Glycoprotein</keyword>
<gene>
    <name evidence="6" type="ORF">JD844_021943</name>
</gene>
<keyword evidence="7" id="KW-1185">Reference proteome</keyword>
<comment type="caution">
    <text evidence="6">The sequence shown here is derived from an EMBL/GenBank/DDBJ whole genome shotgun (WGS) entry which is preliminary data.</text>
</comment>
<evidence type="ECO:0000259" key="5">
    <source>
        <dbReference type="PROSITE" id="PS51233"/>
    </source>
</evidence>